<evidence type="ECO:0000313" key="3">
    <source>
        <dbReference type="EMBL" id="MFD2206640.1"/>
    </source>
</evidence>
<evidence type="ECO:0000313" key="4">
    <source>
        <dbReference type="Proteomes" id="UP001597294"/>
    </source>
</evidence>
<dbReference type="Proteomes" id="UP001597294">
    <property type="component" value="Unassembled WGS sequence"/>
</dbReference>
<feature type="coiled-coil region" evidence="1">
    <location>
        <begin position="287"/>
        <end position="375"/>
    </location>
</feature>
<keyword evidence="4" id="KW-1185">Reference proteome</keyword>
<proteinExistence type="predicted"/>
<evidence type="ECO:0000259" key="2">
    <source>
        <dbReference type="Pfam" id="PF20155"/>
    </source>
</evidence>
<sequence>MSEIERLIWQIEAKTEGLRRELKKAEQSGEKFTRKMDQTVSRTNSQFAGLGRVLTGAVVPALGAVAGALSVQQIYRYAEAWKQTENRLKLVTNGTAELTATQNSLFAVAQNTRSSFEGTADLYSRVARSTEELNLSQSKLIELTTSINQATRISGGGVQAATAAVTQFGQALQSDRLQGDELRSILENAPRLAKALADGLGVSVGELRTLGAEGALTADKIVNALSTQSQALQDEFDKMEKTGGEALTQLDNAFLRVISSMDKATGASKVFTKAVSGFSDSIENTGLEDAEQSISSLSSEIADLKKEISISEKINFFGGDVEEKRRELQKLQDIVSSLRGDLNKSPLQIQLEFDLDSLQRKAAEAKIRATEGLEKHKSNLLDLGFNDVDGNDAVDQINKQVVSLNKQIIETIDNLAKLTGGQHPGGAVPIISTATKEKNPTKEELKDAESIKRKTDALQFQLEQLGRNERQQFLYNQLSQAGIDINHESANSIISVANAVFDLTKKQEKLEKAKKDKKEADAELEKQNSAVEDAEQEIAHIEREVQALLQGKEAYEAYQQAREIEQGSESIRERLEALGLEEELISRVTAAYEKQSQELDKAEETFKKREEAVEKQKQSEQELADILENGIGRSLSAAADGWDALGKVALDVLGQIIAKSLDLDGALSGAGGGSGGGGIFGTILSGIGSGIGSIFGFADGGKIQGPGGPRSDSILAAVSNGEYIVNATATSKYLPLLEAINGGGLPAFADGGVVGGSVPRVPDISKSMSSITNNSRSSSSNSAVYNIDARGAEIGVEQKIKQALDEREPSIIEGAVQQVREESYRSGSSYLGGL</sequence>
<organism evidence="3 4">
    <name type="scientific">Kiloniella antarctica</name>
    <dbReference type="NCBI Taxonomy" id="1550907"/>
    <lineage>
        <taxon>Bacteria</taxon>
        <taxon>Pseudomonadati</taxon>
        <taxon>Pseudomonadota</taxon>
        <taxon>Alphaproteobacteria</taxon>
        <taxon>Rhodospirillales</taxon>
        <taxon>Kiloniellaceae</taxon>
        <taxon>Kiloniella</taxon>
    </lineage>
</organism>
<comment type="caution">
    <text evidence="3">The sequence shown here is derived from an EMBL/GenBank/DDBJ whole genome shotgun (WGS) entry which is preliminary data.</text>
</comment>
<dbReference type="InterPro" id="IPR013491">
    <property type="entry name" value="Tape_meas_N"/>
</dbReference>
<accession>A0ABW5BMH2</accession>
<dbReference type="Pfam" id="PF20155">
    <property type="entry name" value="TMP_3"/>
    <property type="match status" value="1"/>
</dbReference>
<feature type="coiled-coil region" evidence="1">
    <location>
        <begin position="503"/>
        <end position="551"/>
    </location>
</feature>
<dbReference type="EMBL" id="JBHUII010000006">
    <property type="protein sequence ID" value="MFD2206640.1"/>
    <property type="molecule type" value="Genomic_DNA"/>
</dbReference>
<evidence type="ECO:0000256" key="1">
    <source>
        <dbReference type="SAM" id="Coils"/>
    </source>
</evidence>
<protein>
    <submittedName>
        <fullName evidence="3">Tape measure protein</fullName>
    </submittedName>
</protein>
<reference evidence="4" key="1">
    <citation type="journal article" date="2019" name="Int. J. Syst. Evol. Microbiol.">
        <title>The Global Catalogue of Microorganisms (GCM) 10K type strain sequencing project: providing services to taxonomists for standard genome sequencing and annotation.</title>
        <authorList>
            <consortium name="The Broad Institute Genomics Platform"/>
            <consortium name="The Broad Institute Genome Sequencing Center for Infectious Disease"/>
            <person name="Wu L."/>
            <person name="Ma J."/>
        </authorList>
    </citation>
    <scope>NUCLEOTIDE SEQUENCE [LARGE SCALE GENOMIC DNA]</scope>
    <source>
        <strain evidence="4">CGMCC 4.7192</strain>
    </source>
</reference>
<gene>
    <name evidence="3" type="ORF">ACFSKO_13485</name>
</gene>
<feature type="domain" description="Tape measure protein N-terminal" evidence="2">
    <location>
        <begin position="72"/>
        <end position="263"/>
    </location>
</feature>
<name>A0ABW5BMH2_9PROT</name>
<dbReference type="RefSeq" id="WP_380252469.1">
    <property type="nucleotide sequence ID" value="NZ_JBHUII010000006.1"/>
</dbReference>
<feature type="coiled-coil region" evidence="1">
    <location>
        <begin position="585"/>
        <end position="629"/>
    </location>
</feature>
<dbReference type="NCBIfam" id="TIGR02675">
    <property type="entry name" value="tape_meas_nterm"/>
    <property type="match status" value="1"/>
</dbReference>
<keyword evidence="1" id="KW-0175">Coiled coil</keyword>